<feature type="transmembrane region" description="Helical" evidence="2">
    <location>
        <begin position="123"/>
        <end position="141"/>
    </location>
</feature>
<feature type="compositionally biased region" description="Pro residues" evidence="1">
    <location>
        <begin position="399"/>
        <end position="410"/>
    </location>
</feature>
<keyword evidence="2" id="KW-0472">Membrane</keyword>
<gene>
    <name evidence="3" type="ORF">GCM10009727_46320</name>
</gene>
<dbReference type="EMBL" id="BAAAMR010000041">
    <property type="protein sequence ID" value="GAA2145648.1"/>
    <property type="molecule type" value="Genomic_DNA"/>
</dbReference>
<feature type="region of interest" description="Disordered" evidence="1">
    <location>
        <begin position="200"/>
        <end position="229"/>
    </location>
</feature>
<name>A0ABN2ZPS7_9ACTN</name>
<feature type="compositionally biased region" description="Basic and acidic residues" evidence="1">
    <location>
        <begin position="339"/>
        <end position="359"/>
    </location>
</feature>
<proteinExistence type="predicted"/>
<feature type="transmembrane region" description="Helical" evidence="2">
    <location>
        <begin position="60"/>
        <end position="79"/>
    </location>
</feature>
<feature type="transmembrane region" description="Helical" evidence="2">
    <location>
        <begin position="20"/>
        <end position="40"/>
    </location>
</feature>
<keyword evidence="2" id="KW-0812">Transmembrane</keyword>
<feature type="region of interest" description="Disordered" evidence="1">
    <location>
        <begin position="258"/>
        <end position="442"/>
    </location>
</feature>
<evidence type="ECO:0008006" key="5">
    <source>
        <dbReference type="Google" id="ProtNLM"/>
    </source>
</evidence>
<feature type="compositionally biased region" description="Pro residues" evidence="1">
    <location>
        <begin position="317"/>
        <end position="330"/>
    </location>
</feature>
<keyword evidence="4" id="KW-1185">Reference proteome</keyword>
<comment type="caution">
    <text evidence="3">The sequence shown here is derived from an EMBL/GenBank/DDBJ whole genome shotgun (WGS) entry which is preliminary data.</text>
</comment>
<accession>A0ABN2ZPS7</accession>
<sequence>MPSDPMRPGGPRYSPAQRRLLTATAGLVVAALAAGAYVLTYPVLRELALAGRASHRWAPVYPVMADALTAMTILALVVARNARWWTRLLRWALLLLLVAGAAAAAVQHSVWGFGSLPRTPVRAGVAVAPHVLLVIAVWLWLTMIKQIRVARPAGGEPEPVETQRGHVRVLPALEPPAALDAPAGDDGSRYADEREPVRPLDLLPVSGPEHDFEPETVHDREPAHEYETARENEYAAVREYGAVDEHGYEEAAVPVAAREGGYDDEDEGARHDAEPEDEGARGAEYDAGPEGEGARGDGYDDDEDYGVEYAEEFGREPSPPLDPLPEPRPAPALLATDMELVRSRDTGGPEPLDHARTTRPDIVMPGHEDEPDPSDAEEYDGPPADRAEDPDAGGDGDAPPIPRVPRPSPSPEDETEPGEGRIWDWNPPPSGNFRSGPTPPVE</sequence>
<evidence type="ECO:0000256" key="1">
    <source>
        <dbReference type="SAM" id="MobiDB-lite"/>
    </source>
</evidence>
<evidence type="ECO:0000256" key="2">
    <source>
        <dbReference type="SAM" id="Phobius"/>
    </source>
</evidence>
<evidence type="ECO:0000313" key="3">
    <source>
        <dbReference type="EMBL" id="GAA2145648.1"/>
    </source>
</evidence>
<feature type="compositionally biased region" description="Acidic residues" evidence="1">
    <location>
        <begin position="299"/>
        <end position="311"/>
    </location>
</feature>
<reference evidence="3 4" key="1">
    <citation type="journal article" date="2019" name="Int. J. Syst. Evol. Microbiol.">
        <title>The Global Catalogue of Microorganisms (GCM) 10K type strain sequencing project: providing services to taxonomists for standard genome sequencing and annotation.</title>
        <authorList>
            <consortium name="The Broad Institute Genomics Platform"/>
            <consortium name="The Broad Institute Genome Sequencing Center for Infectious Disease"/>
            <person name="Wu L."/>
            <person name="Ma J."/>
        </authorList>
    </citation>
    <scope>NUCLEOTIDE SEQUENCE [LARGE SCALE GENOMIC DNA]</scope>
    <source>
        <strain evidence="3 4">JCM 13850</strain>
    </source>
</reference>
<feature type="transmembrane region" description="Helical" evidence="2">
    <location>
        <begin position="91"/>
        <end position="111"/>
    </location>
</feature>
<keyword evidence="2" id="KW-1133">Transmembrane helix</keyword>
<feature type="compositionally biased region" description="Acidic residues" evidence="1">
    <location>
        <begin position="369"/>
        <end position="380"/>
    </location>
</feature>
<feature type="compositionally biased region" description="Basic and acidic residues" evidence="1">
    <location>
        <begin position="268"/>
        <end position="284"/>
    </location>
</feature>
<dbReference type="RefSeq" id="WP_344270607.1">
    <property type="nucleotide sequence ID" value="NZ_BAAAMR010000041.1"/>
</dbReference>
<protein>
    <recommendedName>
        <fullName evidence="5">DUF2637 domain-containing protein</fullName>
    </recommendedName>
</protein>
<evidence type="ECO:0000313" key="4">
    <source>
        <dbReference type="Proteomes" id="UP001501020"/>
    </source>
</evidence>
<feature type="compositionally biased region" description="Basic and acidic residues" evidence="1">
    <location>
        <begin position="208"/>
        <end position="229"/>
    </location>
</feature>
<dbReference type="Proteomes" id="UP001501020">
    <property type="component" value="Unassembled WGS sequence"/>
</dbReference>
<organism evidence="3 4">
    <name type="scientific">Actinomadura napierensis</name>
    <dbReference type="NCBI Taxonomy" id="267854"/>
    <lineage>
        <taxon>Bacteria</taxon>
        <taxon>Bacillati</taxon>
        <taxon>Actinomycetota</taxon>
        <taxon>Actinomycetes</taxon>
        <taxon>Streptosporangiales</taxon>
        <taxon>Thermomonosporaceae</taxon>
        <taxon>Actinomadura</taxon>
    </lineage>
</organism>